<dbReference type="SUPFAM" id="SSF56672">
    <property type="entry name" value="DNA/RNA polymerases"/>
    <property type="match status" value="1"/>
</dbReference>
<gene>
    <name evidence="1" type="ORF">EAE97_001123</name>
</gene>
<dbReference type="InterPro" id="IPR043502">
    <property type="entry name" value="DNA/RNA_pol_sf"/>
</dbReference>
<dbReference type="GeneID" id="62144712"/>
<dbReference type="InterPro" id="IPR043128">
    <property type="entry name" value="Rev_trsase/Diguanyl_cyclase"/>
</dbReference>
<keyword evidence="2" id="KW-1185">Reference proteome</keyword>
<evidence type="ECO:0000313" key="2">
    <source>
        <dbReference type="Proteomes" id="UP000710849"/>
    </source>
</evidence>
<name>A0A9P5M9H8_9HELO</name>
<accession>A0A9P5M9H8</accession>
<dbReference type="Gene3D" id="3.30.70.270">
    <property type="match status" value="1"/>
</dbReference>
<evidence type="ECO:0000313" key="1">
    <source>
        <dbReference type="EMBL" id="KAF7953724.1"/>
    </source>
</evidence>
<reference evidence="1 2" key="1">
    <citation type="journal article" date="2020" name="Genome Biol. Evol.">
        <title>Comparative genomics of Sclerotiniaceae.</title>
        <authorList>
            <person name="Valero Jimenez C.A."/>
            <person name="Steentjes M."/>
            <person name="Scholten O.E."/>
            <person name="Van Kan J.A.L."/>
        </authorList>
    </citation>
    <scope>NUCLEOTIDE SEQUENCE [LARGE SCALE GENOMIC DNA]</scope>
    <source>
        <strain evidence="1 2">MUCL 94</strain>
    </source>
</reference>
<dbReference type="RefSeq" id="XP_038737534.1">
    <property type="nucleotide sequence ID" value="XM_038871633.1"/>
</dbReference>
<proteinExistence type="predicted"/>
<dbReference type="AlphaFoldDB" id="A0A9P5M9H8"/>
<comment type="caution">
    <text evidence="1">The sequence shown here is derived from an EMBL/GenBank/DDBJ whole genome shotgun (WGS) entry which is preliminary data.</text>
</comment>
<sequence length="151" mass="16586">MTSNNPLQNSGASVFYPSPPSAAENLKNATLFTRLHIRATPQVAQQAINSTPTLRNTFLLGHLNDVLIFDTEKGAHITHVKAVLKMLVEKGMTADINLCAFDKPDWTSAGFYIDPIGNENENKGGRGKQAFMVILREHLTKEALAAIDRKL</sequence>
<dbReference type="Proteomes" id="UP000710849">
    <property type="component" value="Unassembled WGS sequence"/>
</dbReference>
<protein>
    <submittedName>
        <fullName evidence="1">Uncharacterized protein</fullName>
    </submittedName>
</protein>
<organism evidence="1 2">
    <name type="scientific">Botrytis byssoidea</name>
    <dbReference type="NCBI Taxonomy" id="139641"/>
    <lineage>
        <taxon>Eukaryota</taxon>
        <taxon>Fungi</taxon>
        <taxon>Dikarya</taxon>
        <taxon>Ascomycota</taxon>
        <taxon>Pezizomycotina</taxon>
        <taxon>Leotiomycetes</taxon>
        <taxon>Helotiales</taxon>
        <taxon>Sclerotiniaceae</taxon>
        <taxon>Botrytis</taxon>
    </lineage>
</organism>
<dbReference type="EMBL" id="RCSW01000002">
    <property type="protein sequence ID" value="KAF7953724.1"/>
    <property type="molecule type" value="Genomic_DNA"/>
</dbReference>